<dbReference type="EMBL" id="JAGINT010000001">
    <property type="protein sequence ID" value="MBP2351257.1"/>
    <property type="molecule type" value="Genomic_DNA"/>
</dbReference>
<name>A0ABS4UHY5_9ACTN</name>
<dbReference type="Pfam" id="PF10094">
    <property type="entry name" value="DUF2332"/>
    <property type="match status" value="1"/>
</dbReference>
<keyword evidence="2" id="KW-1185">Reference proteome</keyword>
<comment type="caution">
    <text evidence="1">The sequence shown here is derived from an EMBL/GenBank/DDBJ whole genome shotgun (WGS) entry which is preliminary data.</text>
</comment>
<proteinExistence type="predicted"/>
<dbReference type="Proteomes" id="UP000755585">
    <property type="component" value="Unassembled WGS sequence"/>
</dbReference>
<gene>
    <name evidence="1" type="ORF">JOF29_002340</name>
</gene>
<dbReference type="InterPro" id="IPR011200">
    <property type="entry name" value="UCP012608"/>
</dbReference>
<protein>
    <recommendedName>
        <fullName evidence="3">DUF2332 domain-containing protein</fullName>
    </recommendedName>
</protein>
<evidence type="ECO:0000313" key="2">
    <source>
        <dbReference type="Proteomes" id="UP000755585"/>
    </source>
</evidence>
<sequence>MDLVEALQRQATACEDLGSPMYAELLRLLVDDYEVGGASVRVLEGYEGRSFGEAIGLRLLAAVHGLVLSGTAPELAAFYPSAGGTWDPVLGWEAFEQVLQSRLGEVRSLLTQPPQTNEVGRAAALYGGLLRLVEEVPLPVRLFEIGASGGLNLRADQYRYVAGGTSYGPADSPVVFEPAWSGRVPSVDLRIAERVGCDIAPVNPLTDQGAITLTSYVWPDMTDRLARLRGALAIAHDVPADVRRQDAVSFLRGLELSEGHVTVVWHSIMWQYLRRPDRAAIDVRLAELGAQATDSAPLAHLSLEPHRVLTHTHGNPGYEYRINLQTWPTGKPHTLGTTTPHGQDLAWLS</sequence>
<evidence type="ECO:0000313" key="1">
    <source>
        <dbReference type="EMBL" id="MBP2351257.1"/>
    </source>
</evidence>
<organism evidence="1 2">
    <name type="scientific">Kribbella aluminosa</name>
    <dbReference type="NCBI Taxonomy" id="416017"/>
    <lineage>
        <taxon>Bacteria</taxon>
        <taxon>Bacillati</taxon>
        <taxon>Actinomycetota</taxon>
        <taxon>Actinomycetes</taxon>
        <taxon>Propionibacteriales</taxon>
        <taxon>Kribbellaceae</taxon>
        <taxon>Kribbella</taxon>
    </lineage>
</organism>
<dbReference type="RefSeq" id="WP_209694188.1">
    <property type="nucleotide sequence ID" value="NZ_BAAAVU010000026.1"/>
</dbReference>
<dbReference type="PIRSF" id="PIRSF012608">
    <property type="entry name" value="UCP012608"/>
    <property type="match status" value="1"/>
</dbReference>
<reference evidence="1 2" key="1">
    <citation type="submission" date="2021-03" db="EMBL/GenBank/DDBJ databases">
        <title>Sequencing the genomes of 1000 actinobacteria strains.</title>
        <authorList>
            <person name="Klenk H.-P."/>
        </authorList>
    </citation>
    <scope>NUCLEOTIDE SEQUENCE [LARGE SCALE GENOMIC DNA]</scope>
    <source>
        <strain evidence="1 2">DSM 18824</strain>
    </source>
</reference>
<accession>A0ABS4UHY5</accession>
<evidence type="ECO:0008006" key="3">
    <source>
        <dbReference type="Google" id="ProtNLM"/>
    </source>
</evidence>